<dbReference type="PANTHER" id="PTHR37464">
    <property type="entry name" value="BLL2463 PROTEIN"/>
    <property type="match status" value="1"/>
</dbReference>
<dbReference type="RefSeq" id="WP_167229497.1">
    <property type="nucleotide sequence ID" value="NZ_JAAQPH010000024.1"/>
</dbReference>
<gene>
    <name evidence="4" type="ORF">HBA54_23910</name>
</gene>
<feature type="transmembrane region" description="Helical" evidence="1">
    <location>
        <begin position="61"/>
        <end position="83"/>
    </location>
</feature>
<dbReference type="CDD" id="cd03143">
    <property type="entry name" value="A4_beta-galactosidase_middle_domain"/>
    <property type="match status" value="1"/>
</dbReference>
<dbReference type="SUPFAM" id="SSF52317">
    <property type="entry name" value="Class I glutamine amidotransferase-like"/>
    <property type="match status" value="1"/>
</dbReference>
<keyword evidence="1" id="KW-0812">Transmembrane</keyword>
<evidence type="ECO:0000313" key="5">
    <source>
        <dbReference type="Proteomes" id="UP000761264"/>
    </source>
</evidence>
<sequence length="942" mass="100306">MINLGLLAFAHPWLLLALIGLPVLWLLLRLTPPAPRRVAFPAIRLLAGLRVPEETPARTPWWLLLLRLMIAALVILGLAQPLLNPAAQLSGSGPMIMVIDDGWSAARFWQARQVIGGKLLAQAEREGRAAVILTTARDAQGEPAATTGLLPAAEAQRILQGLRPKPWPNDRATVLETLGDLEIDGSAHVVWLSDGLGDADSAALATALQRLGRLHILREEGSALAHLALAPDTEGVDLVARALRADAGGPGRAEALALGADGRILAKAPLLFAPGEAEARALLDLPTEMRNRIARIAIEGEATAGAVVLLDERWRRRPVGLVAPGSQQEGQPLLSESYYLERALEPFTELRQGNVEELLQRDLAVLVLPDAVSLSPRERDAVAAWVDRGGLLLRFAGPHTVSQSNNDLANSAPPSSVADDLLPVRLRGGDRILGGALTWDTPAQLAPFASDSPFAEIVLPEDVLIRRQVLAEPSLDLAEKTWARLADGTPLVTADRRGGGWLVLFHTTANTDWSNLPISGLFVEMLRRVMAVSQGISGGTGGEALPPIEVMDGFGSLGAPPATVLALEPGTGAPATISPQHPPGYYGNDSLRQAHNMSNSITALEPLKELPAGVTSGLYHESPEQDLKPWLLAAALILALADLLISLRLRGLLPVPRKRAAAAAGALIGPLLLAAAVYGFTPLSPAAAQNSESLGAEGLATDDGRALEATLMTRLAFVETGSNGIDEISRAGLAGLTRVLERRTSVEAGPPLGVVLGRDDLSFFPLIYWPITDEQADLDAGSIEQVNSYLENGGTILFDLREASSGMQLFGATSRGTRNLQRLTRGLSIPALEPVPTGHVLRKSFYLMEDFPGRFAGGTLWLEAQSENINDGVASVLIGSNDWVGAWAVNRLGRPLNAVVPGGPRQREMAYRFGVNLVMYALTGNYKADQVHIPFILERLGQ</sequence>
<feature type="transmembrane region" description="Helical" evidence="1">
    <location>
        <begin position="630"/>
        <end position="649"/>
    </location>
</feature>
<feature type="transmembrane region" description="Helical" evidence="1">
    <location>
        <begin position="6"/>
        <end position="28"/>
    </location>
</feature>
<proteinExistence type="predicted"/>
<keyword evidence="5" id="KW-1185">Reference proteome</keyword>
<dbReference type="InterPro" id="IPR025297">
    <property type="entry name" value="DUF4159"/>
</dbReference>
<evidence type="ECO:0000259" key="3">
    <source>
        <dbReference type="Pfam" id="PF13709"/>
    </source>
</evidence>
<dbReference type="NCBIfam" id="TIGR02226">
    <property type="entry name" value="two_anch"/>
    <property type="match status" value="1"/>
</dbReference>
<organism evidence="4 5">
    <name type="scientific">Pelagibius litoralis</name>
    <dbReference type="NCBI Taxonomy" id="374515"/>
    <lineage>
        <taxon>Bacteria</taxon>
        <taxon>Pseudomonadati</taxon>
        <taxon>Pseudomonadota</taxon>
        <taxon>Alphaproteobacteria</taxon>
        <taxon>Rhodospirillales</taxon>
        <taxon>Rhodovibrionaceae</taxon>
        <taxon>Pelagibius</taxon>
    </lineage>
</organism>
<protein>
    <submittedName>
        <fullName evidence="4">DUF4159 domain-containing protein</fullName>
    </submittedName>
</protein>
<dbReference type="AlphaFoldDB" id="A0A967F277"/>
<dbReference type="Gene3D" id="3.40.50.880">
    <property type="match status" value="1"/>
</dbReference>
<feature type="domain" description="DUF4159" evidence="3">
    <location>
        <begin position="714"/>
        <end position="922"/>
    </location>
</feature>
<dbReference type="Gene3D" id="3.40.50.12140">
    <property type="entry name" value="Domain of unknown function DUF4159"/>
    <property type="match status" value="1"/>
</dbReference>
<dbReference type="InterPro" id="IPR029062">
    <property type="entry name" value="Class_I_gatase-like"/>
</dbReference>
<dbReference type="InterPro" id="IPR024163">
    <property type="entry name" value="Aerotolerance_reg_N"/>
</dbReference>
<keyword evidence="1" id="KW-1133">Transmembrane helix</keyword>
<dbReference type="Pfam" id="PF13709">
    <property type="entry name" value="DUF4159"/>
    <property type="match status" value="1"/>
</dbReference>
<comment type="caution">
    <text evidence="4">The sequence shown here is derived from an EMBL/GenBank/DDBJ whole genome shotgun (WGS) entry which is preliminary data.</text>
</comment>
<dbReference type="InterPro" id="IPR011933">
    <property type="entry name" value="Double_TM_dom"/>
</dbReference>
<reference evidence="4" key="1">
    <citation type="submission" date="2020-03" db="EMBL/GenBank/DDBJ databases">
        <title>Genome of Pelagibius litoralis DSM 21314T.</title>
        <authorList>
            <person name="Wang G."/>
        </authorList>
    </citation>
    <scope>NUCLEOTIDE SEQUENCE</scope>
    <source>
        <strain evidence="4">DSM 21314</strain>
    </source>
</reference>
<evidence type="ECO:0000256" key="1">
    <source>
        <dbReference type="SAM" id="Phobius"/>
    </source>
</evidence>
<dbReference type="EMBL" id="JAAQPH010000024">
    <property type="protein sequence ID" value="NIA71642.1"/>
    <property type="molecule type" value="Genomic_DNA"/>
</dbReference>
<dbReference type="PANTHER" id="PTHR37464:SF1">
    <property type="entry name" value="BLL2463 PROTEIN"/>
    <property type="match status" value="1"/>
</dbReference>
<accession>A0A967F277</accession>
<keyword evidence="1" id="KW-0472">Membrane</keyword>
<dbReference type="Proteomes" id="UP000761264">
    <property type="component" value="Unassembled WGS sequence"/>
</dbReference>
<evidence type="ECO:0000313" key="4">
    <source>
        <dbReference type="EMBL" id="NIA71642.1"/>
    </source>
</evidence>
<name>A0A967F277_9PROT</name>
<evidence type="ECO:0000259" key="2">
    <source>
        <dbReference type="Pfam" id="PF07584"/>
    </source>
</evidence>
<dbReference type="Pfam" id="PF07584">
    <property type="entry name" value="BatA"/>
    <property type="match status" value="1"/>
</dbReference>
<feature type="domain" description="Aerotolerance regulator N-terminal" evidence="2">
    <location>
        <begin position="7"/>
        <end position="81"/>
    </location>
</feature>
<feature type="transmembrane region" description="Helical" evidence="1">
    <location>
        <begin position="661"/>
        <end position="680"/>
    </location>
</feature>